<dbReference type="InterPro" id="IPR036887">
    <property type="entry name" value="HTH_APSES_sf"/>
</dbReference>
<dbReference type="GO" id="GO:0003677">
    <property type="term" value="F:DNA binding"/>
    <property type="evidence" value="ECO:0007669"/>
    <property type="project" value="InterPro"/>
</dbReference>
<evidence type="ECO:0000259" key="1">
    <source>
        <dbReference type="PROSITE" id="PS51301"/>
    </source>
</evidence>
<protein>
    <recommendedName>
        <fullName evidence="1">KilA-N domain-containing protein</fullName>
    </recommendedName>
</protein>
<dbReference type="PROSITE" id="PS51301">
    <property type="entry name" value="KILA_N"/>
    <property type="match status" value="1"/>
</dbReference>
<evidence type="ECO:0000313" key="3">
    <source>
        <dbReference type="Proteomes" id="UP000484858"/>
    </source>
</evidence>
<feature type="domain" description="KilA-N" evidence="1">
    <location>
        <begin position="1"/>
        <end position="110"/>
    </location>
</feature>
<name>A0A829WMC7_GLUOY</name>
<proteinExistence type="predicted"/>
<comment type="caution">
    <text evidence="2">The sequence shown here is derived from an EMBL/GenBank/DDBJ whole genome shotgun (WGS) entry which is preliminary data.</text>
</comment>
<accession>A0A829WMC7</accession>
<dbReference type="RefSeq" id="WP_172493410.1">
    <property type="nucleotide sequence ID" value="NZ_BARJ01000012.1"/>
</dbReference>
<dbReference type="Proteomes" id="UP000484858">
    <property type="component" value="Unassembled WGS sequence"/>
</dbReference>
<dbReference type="SUPFAM" id="SSF54616">
    <property type="entry name" value="DNA-binding domain of Mlu1-box binding protein MBP1"/>
    <property type="match status" value="1"/>
</dbReference>
<sequence length="296" mass="32709">MSGIQKGVIVYNNHPINFLAEMICLTDMWKAAGEPSGRAPSDWRDLTATQTFVDFLTDSGIAGISGNEIFRTIRGGKKPGTWAHWQIAFAYAKYLSPEFHVWVNQAAREKMLAISGLTADEIRRQSCKLSVTDHATLLRKAIALHGSIFVYNKRQGMDLTQARAKANAQVLEQMGVDLPKECGWQSQPLAVQEQALTATDIAKALNLPGNKPGEAGNNLLDAAGLYSWTRDTKGRKVWTPTEHGRKFGRYEDKPRAHTSGTVQPWGWYPSVLDVLRLHLATATEAPPFAKKPEPVS</sequence>
<dbReference type="SMART" id="SM01252">
    <property type="entry name" value="KilA-N"/>
    <property type="match status" value="1"/>
</dbReference>
<evidence type="ECO:0000313" key="2">
    <source>
        <dbReference type="EMBL" id="GEM17968.1"/>
    </source>
</evidence>
<reference evidence="2 3" key="1">
    <citation type="submission" date="2013-04" db="EMBL/GenBank/DDBJ databases">
        <title>Gluconobacter oxydans NBRC 3293 whole genome sequence.</title>
        <authorList>
            <person name="Matsutani M."/>
            <person name="Yakushi T."/>
            <person name="Matsushita K."/>
        </authorList>
    </citation>
    <scope>NUCLEOTIDE SEQUENCE [LARGE SCALE GENOMIC DNA]</scope>
    <source>
        <strain evidence="2 3">NBRC 3293</strain>
    </source>
</reference>
<dbReference type="AlphaFoldDB" id="A0A829WMC7"/>
<dbReference type="InterPro" id="IPR017880">
    <property type="entry name" value="KilA_N"/>
</dbReference>
<dbReference type="InterPro" id="IPR018004">
    <property type="entry name" value="KilA/APSES_HTH"/>
</dbReference>
<gene>
    <name evidence="2" type="ORF">NBRC3293_2465</name>
</gene>
<dbReference type="EMBL" id="BARJ01000012">
    <property type="protein sequence ID" value="GEM17968.1"/>
    <property type="molecule type" value="Genomic_DNA"/>
</dbReference>
<dbReference type="Pfam" id="PF04383">
    <property type="entry name" value="KilA-N"/>
    <property type="match status" value="1"/>
</dbReference>
<organism evidence="2 3">
    <name type="scientific">Gluconobacter oxydans NBRC 3293</name>
    <dbReference type="NCBI Taxonomy" id="1315969"/>
    <lineage>
        <taxon>Bacteria</taxon>
        <taxon>Pseudomonadati</taxon>
        <taxon>Pseudomonadota</taxon>
        <taxon>Alphaproteobacteria</taxon>
        <taxon>Acetobacterales</taxon>
        <taxon>Acetobacteraceae</taxon>
        <taxon>Gluconobacter</taxon>
    </lineage>
</organism>